<comment type="caution">
    <text evidence="2">The sequence shown here is derived from an EMBL/GenBank/DDBJ whole genome shotgun (WGS) entry which is preliminary data.</text>
</comment>
<evidence type="ECO:0000313" key="3">
    <source>
        <dbReference type="Proteomes" id="UP001623348"/>
    </source>
</evidence>
<gene>
    <name evidence="2" type="ORF">GRJ2_003089800</name>
</gene>
<name>A0ABC9YB84_GRUJA</name>
<dbReference type="InterPro" id="IPR031602">
    <property type="entry name" value="CIPC"/>
</dbReference>
<organism evidence="2 3">
    <name type="scientific">Grus japonensis</name>
    <name type="common">Japanese crane</name>
    <name type="synonym">Red-crowned crane</name>
    <dbReference type="NCBI Taxonomy" id="30415"/>
    <lineage>
        <taxon>Eukaryota</taxon>
        <taxon>Metazoa</taxon>
        <taxon>Chordata</taxon>
        <taxon>Craniata</taxon>
        <taxon>Vertebrata</taxon>
        <taxon>Euteleostomi</taxon>
        <taxon>Archelosauria</taxon>
        <taxon>Archosauria</taxon>
        <taxon>Dinosauria</taxon>
        <taxon>Saurischia</taxon>
        <taxon>Theropoda</taxon>
        <taxon>Coelurosauria</taxon>
        <taxon>Aves</taxon>
        <taxon>Neognathae</taxon>
        <taxon>Neoaves</taxon>
        <taxon>Gruiformes</taxon>
        <taxon>Gruidae</taxon>
        <taxon>Grus</taxon>
    </lineage>
</organism>
<sequence length="219" mass="23190">MGGGRGARDPPASDSEKDSGFSDASSEHRDRRERTDAEELPDAQPAPPQHPLGAPAAPGYHPFARLAPVYLVHNVLLQQPLGAPPEPWQPARLLLLQPPPPSASHQDTAVARHDATATVAPVGNPGCRSRRLGVTAELLRRGGLLAAALRTGALLRQNRRTQREIVALRRHTRLLARAACDPRVWPRLRDALGGGGPPVPPAPRQDPPAFGEGVGAGGL</sequence>
<evidence type="ECO:0000313" key="2">
    <source>
        <dbReference type="EMBL" id="GAB0206242.1"/>
    </source>
</evidence>
<dbReference type="AlphaFoldDB" id="A0ABC9YB84"/>
<dbReference type="PANTHER" id="PTHR34648:SF1">
    <property type="entry name" value="CLOCK-INTERACTING PACEMAKER"/>
    <property type="match status" value="1"/>
</dbReference>
<protein>
    <submittedName>
        <fullName evidence="2">Basic proline-rich protein-like</fullName>
    </submittedName>
</protein>
<dbReference type="EMBL" id="BAAFJT010000045">
    <property type="protein sequence ID" value="GAB0206242.1"/>
    <property type="molecule type" value="Genomic_DNA"/>
</dbReference>
<dbReference type="Proteomes" id="UP001623348">
    <property type="component" value="Unassembled WGS sequence"/>
</dbReference>
<reference evidence="2 3" key="1">
    <citation type="submission" date="2024-06" db="EMBL/GenBank/DDBJ databases">
        <title>The draft genome of Grus japonensis, version 3.</title>
        <authorList>
            <person name="Nabeshima K."/>
            <person name="Suzuki S."/>
            <person name="Onuma M."/>
        </authorList>
    </citation>
    <scope>NUCLEOTIDE SEQUENCE [LARGE SCALE GENOMIC DNA]</scope>
    <source>
        <strain evidence="2 3">451A</strain>
    </source>
</reference>
<dbReference type="Pfam" id="PF15800">
    <property type="entry name" value="CiPC"/>
    <property type="match status" value="1"/>
</dbReference>
<keyword evidence="3" id="KW-1185">Reference proteome</keyword>
<feature type="region of interest" description="Disordered" evidence="1">
    <location>
        <begin position="191"/>
        <end position="219"/>
    </location>
</feature>
<feature type="compositionally biased region" description="Basic and acidic residues" evidence="1">
    <location>
        <begin position="14"/>
        <end position="37"/>
    </location>
</feature>
<accession>A0ABC9YB84</accession>
<feature type="region of interest" description="Disordered" evidence="1">
    <location>
        <begin position="1"/>
        <end position="59"/>
    </location>
</feature>
<evidence type="ECO:0000256" key="1">
    <source>
        <dbReference type="SAM" id="MobiDB-lite"/>
    </source>
</evidence>
<proteinExistence type="predicted"/>
<dbReference type="PANTHER" id="PTHR34648">
    <property type="entry name" value="CLOCK-INTERACTING PACEMAKER"/>
    <property type="match status" value="1"/>
</dbReference>
<feature type="compositionally biased region" description="Pro residues" evidence="1">
    <location>
        <begin position="197"/>
        <end position="206"/>
    </location>
</feature>